<comment type="pathway">
    <text evidence="4">Carbohydrate biosynthesis; gluconeogenesis.</text>
</comment>
<keyword evidence="4" id="KW-0324">Glycolysis</keyword>
<dbReference type="EC" id="5.3.1.1" evidence="4"/>
<accession>A0A1Q8S8H1</accession>
<reference evidence="5 6" key="1">
    <citation type="submission" date="2016-11" db="EMBL/GenBank/DDBJ databases">
        <title>Draft Genome Assembly of Colletotrichum chlorophyti a pathogen of herbaceous plants.</title>
        <authorList>
            <person name="Gan P."/>
            <person name="Narusaka M."/>
            <person name="Tsushima A."/>
            <person name="Narusaka Y."/>
            <person name="Takano Y."/>
            <person name="Shirasu K."/>
        </authorList>
    </citation>
    <scope>NUCLEOTIDE SEQUENCE [LARGE SCALE GENOMIC DNA]</scope>
    <source>
        <strain evidence="5 6">NTL11</strain>
    </source>
</reference>
<dbReference type="UniPathway" id="UPA00138"/>
<evidence type="ECO:0000256" key="3">
    <source>
        <dbReference type="ARBA" id="ARBA00023235"/>
    </source>
</evidence>
<gene>
    <name evidence="5" type="ORF">CCHL11_07941</name>
</gene>
<comment type="subunit">
    <text evidence="2">Homodimer.</text>
</comment>
<dbReference type="GO" id="GO:0006094">
    <property type="term" value="P:gluconeogenesis"/>
    <property type="evidence" value="ECO:0007669"/>
    <property type="project" value="UniProtKB-UniPathway"/>
</dbReference>
<dbReference type="GO" id="GO:0005829">
    <property type="term" value="C:cytosol"/>
    <property type="evidence" value="ECO:0007669"/>
    <property type="project" value="TreeGrafter"/>
</dbReference>
<protein>
    <recommendedName>
        <fullName evidence="4">Triosephosphate isomerase</fullName>
        <ecNumber evidence="4">5.3.1.1</ecNumber>
    </recommendedName>
</protein>
<keyword evidence="3 4" id="KW-0413">Isomerase</keyword>
<dbReference type="GO" id="GO:0006096">
    <property type="term" value="P:glycolytic process"/>
    <property type="evidence" value="ECO:0007669"/>
    <property type="project" value="UniProtKB-UniPathway"/>
</dbReference>
<comment type="similarity">
    <text evidence="1 4">Belongs to the triosephosphate isomerase family.</text>
</comment>
<dbReference type="AlphaFoldDB" id="A0A1Q8S8H1"/>
<keyword evidence="6" id="KW-1185">Reference proteome</keyword>
<comment type="caution">
    <text evidence="5">The sequence shown here is derived from an EMBL/GenBank/DDBJ whole genome shotgun (WGS) entry which is preliminary data.</text>
</comment>
<dbReference type="GO" id="GO:0004807">
    <property type="term" value="F:triose-phosphate isomerase activity"/>
    <property type="evidence" value="ECO:0007669"/>
    <property type="project" value="UniProtKB-EC"/>
</dbReference>
<dbReference type="CDD" id="cd00311">
    <property type="entry name" value="TIM"/>
    <property type="match status" value="1"/>
</dbReference>
<dbReference type="Pfam" id="PF00121">
    <property type="entry name" value="TIM"/>
    <property type="match status" value="1"/>
</dbReference>
<dbReference type="InterPro" id="IPR013785">
    <property type="entry name" value="Aldolase_TIM"/>
</dbReference>
<dbReference type="Proteomes" id="UP000186583">
    <property type="component" value="Unassembled WGS sequence"/>
</dbReference>
<evidence type="ECO:0000256" key="1">
    <source>
        <dbReference type="ARBA" id="ARBA00007422"/>
    </source>
</evidence>
<dbReference type="EMBL" id="MPGH01000005">
    <property type="protein sequence ID" value="OLN97720.1"/>
    <property type="molecule type" value="Genomic_DNA"/>
</dbReference>
<organism evidence="5 6">
    <name type="scientific">Colletotrichum chlorophyti</name>
    <dbReference type="NCBI Taxonomy" id="708187"/>
    <lineage>
        <taxon>Eukaryota</taxon>
        <taxon>Fungi</taxon>
        <taxon>Dikarya</taxon>
        <taxon>Ascomycota</taxon>
        <taxon>Pezizomycotina</taxon>
        <taxon>Sordariomycetes</taxon>
        <taxon>Hypocreomycetidae</taxon>
        <taxon>Glomerellales</taxon>
        <taxon>Glomerellaceae</taxon>
        <taxon>Colletotrichum</taxon>
    </lineage>
</organism>
<dbReference type="GO" id="GO:0046166">
    <property type="term" value="P:glyceraldehyde-3-phosphate biosynthetic process"/>
    <property type="evidence" value="ECO:0007669"/>
    <property type="project" value="TreeGrafter"/>
</dbReference>
<dbReference type="PANTHER" id="PTHR21139:SF2">
    <property type="entry name" value="TRIOSEPHOSPHATE ISOMERASE"/>
    <property type="match status" value="1"/>
</dbReference>
<evidence type="ECO:0000313" key="5">
    <source>
        <dbReference type="EMBL" id="OLN97720.1"/>
    </source>
</evidence>
<dbReference type="Gene3D" id="3.20.20.70">
    <property type="entry name" value="Aldolase class I"/>
    <property type="match status" value="1"/>
</dbReference>
<name>A0A1Q8S8H1_9PEZI</name>
<evidence type="ECO:0000313" key="6">
    <source>
        <dbReference type="Proteomes" id="UP000186583"/>
    </source>
</evidence>
<dbReference type="SUPFAM" id="SSF51351">
    <property type="entry name" value="Triosephosphate isomerase (TIM)"/>
    <property type="match status" value="1"/>
</dbReference>
<dbReference type="InterPro" id="IPR000652">
    <property type="entry name" value="Triosephosphate_isomerase"/>
</dbReference>
<proteinExistence type="inferred from homology"/>
<dbReference type="STRING" id="708187.A0A1Q8S8H1"/>
<dbReference type="PANTHER" id="PTHR21139">
    <property type="entry name" value="TRIOSEPHOSPHATE ISOMERASE"/>
    <property type="match status" value="1"/>
</dbReference>
<comment type="pathway">
    <text evidence="4">Carbohydrate degradation; glycolysis; D-glyceraldehyde 3-phosphate from glycerone phosphate: step 1/1.</text>
</comment>
<dbReference type="OrthoDB" id="6715177at2759"/>
<dbReference type="UniPathway" id="UPA00109">
    <property type="reaction ID" value="UER00189"/>
</dbReference>
<evidence type="ECO:0000256" key="4">
    <source>
        <dbReference type="RuleBase" id="RU363013"/>
    </source>
</evidence>
<dbReference type="PROSITE" id="PS51440">
    <property type="entry name" value="TIM_2"/>
    <property type="match status" value="1"/>
</dbReference>
<sequence length="254" mass="26336">MASRPRRLVGVQTKMYLSLAQTQAYITSLLAHITRASSLASQIEIFVLVDHVSIVPSIAQQKSTNARLLIGAQDASAQDAGAFTGQVSPAVLAEAGCAVVMVGHAERRRCGETDALVASKAAAVTRNGMVPLVCFGEDEGGGGVEAAVDVCRAQVEAVLGGVPDESEVVLAYEPVWAIGAAEPAGEWHVVGVTAAIRGLACVKERKGPVRILYGGSAGPGLFGRVKDGVDGLFMARAGLDVERFWKVVGEVAEA</sequence>
<dbReference type="InterPro" id="IPR035990">
    <property type="entry name" value="TIM_sf"/>
</dbReference>
<comment type="catalytic activity">
    <reaction evidence="4">
        <text>D-glyceraldehyde 3-phosphate = dihydroxyacetone phosphate</text>
        <dbReference type="Rhea" id="RHEA:18585"/>
        <dbReference type="ChEBI" id="CHEBI:57642"/>
        <dbReference type="ChEBI" id="CHEBI:59776"/>
        <dbReference type="EC" id="5.3.1.1"/>
    </reaction>
</comment>
<keyword evidence="4" id="KW-0312">Gluconeogenesis</keyword>
<evidence type="ECO:0000256" key="2">
    <source>
        <dbReference type="ARBA" id="ARBA00011738"/>
    </source>
</evidence>
<dbReference type="GO" id="GO:0019563">
    <property type="term" value="P:glycerol catabolic process"/>
    <property type="evidence" value="ECO:0007669"/>
    <property type="project" value="TreeGrafter"/>
</dbReference>